<feature type="transmembrane region" description="Helical" evidence="1">
    <location>
        <begin position="220"/>
        <end position="240"/>
    </location>
</feature>
<reference evidence="3" key="1">
    <citation type="submission" date="2022-07" db="EMBL/GenBank/DDBJ databases">
        <title>Fungi with potential for degradation of polypropylene.</title>
        <authorList>
            <person name="Gostincar C."/>
        </authorList>
    </citation>
    <scope>NUCLEOTIDE SEQUENCE</scope>
    <source>
        <strain evidence="3">EXF-13287</strain>
    </source>
</reference>
<dbReference type="Pfam" id="PF20237">
    <property type="entry name" value="DUF6594"/>
    <property type="match status" value="1"/>
</dbReference>
<dbReference type="EMBL" id="JANBVN010000119">
    <property type="protein sequence ID" value="KAJ9142807.1"/>
    <property type="molecule type" value="Genomic_DNA"/>
</dbReference>
<name>A0AA38R9G9_9PEZI</name>
<feature type="transmembrane region" description="Helical" evidence="1">
    <location>
        <begin position="247"/>
        <end position="266"/>
    </location>
</feature>
<evidence type="ECO:0000313" key="4">
    <source>
        <dbReference type="Proteomes" id="UP001174691"/>
    </source>
</evidence>
<keyword evidence="1" id="KW-0472">Membrane</keyword>
<proteinExistence type="predicted"/>
<sequence>MNNSSAPAAVAQPPTQDELDHKPWKYIGYPGFVAHVSSDDDFFVLRRFDNLHSRVLLRLQDSLAVLEERLDAVDSALSAKQAADADNGSFRSDQAERRAILEAIEAKLNSYDMLLERYLQLKARPDAPRTNVRNVQRWLSNRNGPIHESETRFLHSKDLITASKGEKSPLRRFFEQHILAPSRGLFGMFSTDSSETSNPESGLKTTVRGDDRQVDISATISIFLAAAVMLIAPLWTLAALGTISQKLAVITGWVMVFLAVMNWGTLARPFEILAATAG</sequence>
<protein>
    <recommendedName>
        <fullName evidence="2">DUF6594 domain-containing protein</fullName>
    </recommendedName>
</protein>
<dbReference type="Proteomes" id="UP001174691">
    <property type="component" value="Unassembled WGS sequence"/>
</dbReference>
<dbReference type="AlphaFoldDB" id="A0AA38R9G9"/>
<keyword evidence="4" id="KW-1185">Reference proteome</keyword>
<keyword evidence="1" id="KW-1133">Transmembrane helix</keyword>
<comment type="caution">
    <text evidence="3">The sequence shown here is derived from an EMBL/GenBank/DDBJ whole genome shotgun (WGS) entry which is preliminary data.</text>
</comment>
<gene>
    <name evidence="3" type="ORF">NKR19_g7113</name>
</gene>
<evidence type="ECO:0000256" key="1">
    <source>
        <dbReference type="SAM" id="Phobius"/>
    </source>
</evidence>
<dbReference type="PANTHER" id="PTHR34502">
    <property type="entry name" value="DUF6594 DOMAIN-CONTAINING PROTEIN-RELATED"/>
    <property type="match status" value="1"/>
</dbReference>
<keyword evidence="1" id="KW-0812">Transmembrane</keyword>
<feature type="domain" description="DUF6594" evidence="2">
    <location>
        <begin position="29"/>
        <end position="277"/>
    </location>
</feature>
<dbReference type="PANTHER" id="PTHR34502:SF4">
    <property type="entry name" value="DUF6594 DOMAIN-CONTAINING PROTEIN"/>
    <property type="match status" value="1"/>
</dbReference>
<accession>A0AA38R9G9</accession>
<dbReference type="InterPro" id="IPR046529">
    <property type="entry name" value="DUF6594"/>
</dbReference>
<organism evidence="3 4">
    <name type="scientific">Coniochaeta hoffmannii</name>
    <dbReference type="NCBI Taxonomy" id="91930"/>
    <lineage>
        <taxon>Eukaryota</taxon>
        <taxon>Fungi</taxon>
        <taxon>Dikarya</taxon>
        <taxon>Ascomycota</taxon>
        <taxon>Pezizomycotina</taxon>
        <taxon>Sordariomycetes</taxon>
        <taxon>Sordariomycetidae</taxon>
        <taxon>Coniochaetales</taxon>
        <taxon>Coniochaetaceae</taxon>
        <taxon>Coniochaeta</taxon>
    </lineage>
</organism>
<evidence type="ECO:0000259" key="2">
    <source>
        <dbReference type="Pfam" id="PF20237"/>
    </source>
</evidence>
<evidence type="ECO:0000313" key="3">
    <source>
        <dbReference type="EMBL" id="KAJ9142807.1"/>
    </source>
</evidence>